<evidence type="ECO:0000256" key="8">
    <source>
        <dbReference type="ARBA" id="ARBA00022763"/>
    </source>
</evidence>
<feature type="domain" description="HhH-GPD" evidence="15">
    <location>
        <begin position="39"/>
        <end position="190"/>
    </location>
</feature>
<dbReference type="Gene3D" id="1.10.1670.10">
    <property type="entry name" value="Helix-hairpin-Helix base-excision DNA repair enzymes (C-terminal)"/>
    <property type="match status" value="1"/>
</dbReference>
<dbReference type="InterPro" id="IPR011257">
    <property type="entry name" value="DNA_glycosylase"/>
</dbReference>
<comment type="function">
    <text evidence="2">Adenine glycosylase active on G-A mispairs. MutY also corrects error-prone DNA synthesis past GO lesions which are due to the oxidatively damaged form of guanine: 7,8-dihydro-8-oxoguanine (8-oxo-dGTP).</text>
</comment>
<reference evidence="16 17" key="1">
    <citation type="submission" date="2019-06" db="EMBL/GenBank/DDBJ databases">
        <title>Quisquiliibacterium sp. nov., isolated from a maize field.</title>
        <authorList>
            <person name="Lin S.-Y."/>
            <person name="Tsai C.-F."/>
            <person name="Young C.-C."/>
        </authorList>
    </citation>
    <scope>NUCLEOTIDE SEQUENCE [LARGE SCALE GENOMIC DNA]</scope>
    <source>
        <strain evidence="16 17">CC-CFT501</strain>
    </source>
</reference>
<dbReference type="InterPro" id="IPR005760">
    <property type="entry name" value="A/G_AdeGlyc_MutY"/>
</dbReference>
<keyword evidence="7" id="KW-0479">Metal-binding</keyword>
<keyword evidence="11" id="KW-0411">Iron-sulfur</keyword>
<dbReference type="Pfam" id="PF10576">
    <property type="entry name" value="EndIII_4Fe-2S"/>
    <property type="match status" value="1"/>
</dbReference>
<evidence type="ECO:0000256" key="14">
    <source>
        <dbReference type="RuleBase" id="RU365096"/>
    </source>
</evidence>
<evidence type="ECO:0000256" key="2">
    <source>
        <dbReference type="ARBA" id="ARBA00002933"/>
    </source>
</evidence>
<evidence type="ECO:0000256" key="12">
    <source>
        <dbReference type="ARBA" id="ARBA00023204"/>
    </source>
</evidence>
<dbReference type="Proteomes" id="UP000321548">
    <property type="component" value="Unassembled WGS sequence"/>
</dbReference>
<accession>A0A5C8NWL5</accession>
<dbReference type="Pfam" id="PF00730">
    <property type="entry name" value="HhH-GPD"/>
    <property type="match status" value="1"/>
</dbReference>
<keyword evidence="8 14" id="KW-0227">DNA damage</keyword>
<dbReference type="InterPro" id="IPR003651">
    <property type="entry name" value="Endonuclease3_FeS-loop_motif"/>
</dbReference>
<comment type="cofactor">
    <cofactor evidence="14">
        <name>[4Fe-4S] cluster</name>
        <dbReference type="ChEBI" id="CHEBI:49883"/>
    </cofactor>
    <text evidence="14">Binds 1 [4Fe-4S] cluster.</text>
</comment>
<evidence type="ECO:0000259" key="15">
    <source>
        <dbReference type="SMART" id="SM00478"/>
    </source>
</evidence>
<evidence type="ECO:0000256" key="11">
    <source>
        <dbReference type="ARBA" id="ARBA00023014"/>
    </source>
</evidence>
<dbReference type="GO" id="GO:0032357">
    <property type="term" value="F:oxidized purine DNA binding"/>
    <property type="evidence" value="ECO:0007669"/>
    <property type="project" value="TreeGrafter"/>
</dbReference>
<dbReference type="PROSITE" id="PS01155">
    <property type="entry name" value="ENDONUCLEASE_III_2"/>
    <property type="match status" value="1"/>
</dbReference>
<keyword evidence="12" id="KW-0234">DNA repair</keyword>
<dbReference type="SUPFAM" id="SSF55811">
    <property type="entry name" value="Nudix"/>
    <property type="match status" value="1"/>
</dbReference>
<dbReference type="CDD" id="cd00056">
    <property type="entry name" value="ENDO3c"/>
    <property type="match status" value="1"/>
</dbReference>
<dbReference type="GO" id="GO:0006298">
    <property type="term" value="P:mismatch repair"/>
    <property type="evidence" value="ECO:0007669"/>
    <property type="project" value="TreeGrafter"/>
</dbReference>
<protein>
    <recommendedName>
        <fullName evidence="5 14">Adenine DNA glycosylase</fullName>
        <ecNumber evidence="4 14">3.2.2.31</ecNumber>
    </recommendedName>
</protein>
<dbReference type="InterPro" id="IPR015797">
    <property type="entry name" value="NUDIX_hydrolase-like_dom_sf"/>
</dbReference>
<dbReference type="GO" id="GO:0046872">
    <property type="term" value="F:metal ion binding"/>
    <property type="evidence" value="ECO:0007669"/>
    <property type="project" value="UniProtKB-UniRule"/>
</dbReference>
<keyword evidence="13 14" id="KW-0326">Glycosidase</keyword>
<dbReference type="InterPro" id="IPR044298">
    <property type="entry name" value="MIG/MutY"/>
</dbReference>
<dbReference type="OrthoDB" id="9802365at2"/>
<dbReference type="EC" id="3.2.2.31" evidence="4 14"/>
<evidence type="ECO:0000256" key="3">
    <source>
        <dbReference type="ARBA" id="ARBA00008343"/>
    </source>
</evidence>
<gene>
    <name evidence="16" type="primary">mutY</name>
    <name evidence="16" type="ORF">FHP08_11845</name>
</gene>
<dbReference type="NCBIfam" id="TIGR01084">
    <property type="entry name" value="mutY"/>
    <property type="match status" value="1"/>
</dbReference>
<dbReference type="GO" id="GO:0034039">
    <property type="term" value="F:8-oxo-7,8-dihydroguanine DNA N-glycosylase activity"/>
    <property type="evidence" value="ECO:0007669"/>
    <property type="project" value="TreeGrafter"/>
</dbReference>
<evidence type="ECO:0000256" key="13">
    <source>
        <dbReference type="ARBA" id="ARBA00023295"/>
    </source>
</evidence>
<comment type="caution">
    <text evidence="16">The sequence shown here is derived from an EMBL/GenBank/DDBJ whole genome shotgun (WGS) entry which is preliminary data.</text>
</comment>
<dbReference type="Pfam" id="PF14815">
    <property type="entry name" value="NUDIX_4"/>
    <property type="match status" value="1"/>
</dbReference>
<dbReference type="PANTHER" id="PTHR42944:SF1">
    <property type="entry name" value="ADENINE DNA GLYCOSYLASE"/>
    <property type="match status" value="1"/>
</dbReference>
<dbReference type="GO" id="GO:0035485">
    <property type="term" value="F:adenine/guanine mispair binding"/>
    <property type="evidence" value="ECO:0007669"/>
    <property type="project" value="TreeGrafter"/>
</dbReference>
<dbReference type="Gene3D" id="3.90.79.10">
    <property type="entry name" value="Nucleoside Triphosphate Pyrophosphohydrolase"/>
    <property type="match status" value="1"/>
</dbReference>
<sequence length="372" mass="39777">MSGGGFAAAVVDWQRREGRHDLPWQGTRDAYRIWLSEVMLQQTQVATVVPYYQRFLAAFPDVAALAGAPLDQVMRLWSGLGYYSRARNLHRCAVEVVERHGGRFPVDAGTLETLPGIGRSTAAAIAVFAGGARAAILDGNVKRVLCRAFGVAGWPGERAVEKRLWELAERELPQAGIEAYTQGLMDLGATVCTRSRPACERCPVAGRCVALREDSVGRLPAPRPARAVPLRECRMLAIRQGDAWLVEKRPPSGIWGGLWSLPQGEIADGAPGSAQAFAAEVAARHGLVITTPEAPEAAAPFVHAFTHFRLRIEPFVCRVVAARGAAAPGAVWLARDEVPGAALPRPVKRLLMALDPIPPGAAADTDGSPTAA</sequence>
<keyword evidence="6" id="KW-0004">4Fe-4S</keyword>
<evidence type="ECO:0000256" key="6">
    <source>
        <dbReference type="ARBA" id="ARBA00022485"/>
    </source>
</evidence>
<evidence type="ECO:0000256" key="7">
    <source>
        <dbReference type="ARBA" id="ARBA00022723"/>
    </source>
</evidence>
<evidence type="ECO:0000256" key="10">
    <source>
        <dbReference type="ARBA" id="ARBA00023004"/>
    </source>
</evidence>
<dbReference type="InterPro" id="IPR004035">
    <property type="entry name" value="Endouclease-III_FeS-bd_BS"/>
</dbReference>
<dbReference type="EMBL" id="VDUY01000004">
    <property type="protein sequence ID" value="TXL65462.1"/>
    <property type="molecule type" value="Genomic_DNA"/>
</dbReference>
<dbReference type="GO" id="GO:0051539">
    <property type="term" value="F:4 iron, 4 sulfur cluster binding"/>
    <property type="evidence" value="ECO:0007669"/>
    <property type="project" value="UniProtKB-UniRule"/>
</dbReference>
<organism evidence="16 17">
    <name type="scientific">Zeimonas arvi</name>
    <dbReference type="NCBI Taxonomy" id="2498847"/>
    <lineage>
        <taxon>Bacteria</taxon>
        <taxon>Pseudomonadati</taxon>
        <taxon>Pseudomonadota</taxon>
        <taxon>Betaproteobacteria</taxon>
        <taxon>Burkholderiales</taxon>
        <taxon>Burkholderiaceae</taxon>
        <taxon>Zeimonas</taxon>
    </lineage>
</organism>
<dbReference type="GO" id="GO:0006284">
    <property type="term" value="P:base-excision repair"/>
    <property type="evidence" value="ECO:0007669"/>
    <property type="project" value="UniProtKB-UniRule"/>
</dbReference>
<dbReference type="GO" id="GO:0000701">
    <property type="term" value="F:purine-specific mismatch base pair DNA N-glycosylase activity"/>
    <property type="evidence" value="ECO:0007669"/>
    <property type="project" value="UniProtKB-EC"/>
</dbReference>
<dbReference type="Gene3D" id="1.10.340.30">
    <property type="entry name" value="Hypothetical protein, domain 2"/>
    <property type="match status" value="1"/>
</dbReference>
<comment type="similarity">
    <text evidence="3 14">Belongs to the Nth/MutY family.</text>
</comment>
<evidence type="ECO:0000256" key="5">
    <source>
        <dbReference type="ARBA" id="ARBA00022023"/>
    </source>
</evidence>
<keyword evidence="17" id="KW-1185">Reference proteome</keyword>
<keyword evidence="9" id="KW-0378">Hydrolase</keyword>
<dbReference type="CDD" id="cd03431">
    <property type="entry name" value="NUDIX_DNA_Glycosylase_C-MutY"/>
    <property type="match status" value="1"/>
</dbReference>
<dbReference type="FunFam" id="1.10.340.30:FF:000002">
    <property type="entry name" value="Adenine DNA glycosylase"/>
    <property type="match status" value="1"/>
</dbReference>
<dbReference type="InterPro" id="IPR023170">
    <property type="entry name" value="HhH_base_excis_C"/>
</dbReference>
<dbReference type="InterPro" id="IPR004036">
    <property type="entry name" value="Endonuclease-III-like_CS2"/>
</dbReference>
<evidence type="ECO:0000256" key="9">
    <source>
        <dbReference type="ARBA" id="ARBA00022801"/>
    </source>
</evidence>
<dbReference type="SMART" id="SM00478">
    <property type="entry name" value="ENDO3c"/>
    <property type="match status" value="1"/>
</dbReference>
<dbReference type="InterPro" id="IPR003265">
    <property type="entry name" value="HhH-GPD_domain"/>
</dbReference>
<proteinExistence type="inferred from homology"/>
<keyword evidence="10 14" id="KW-0408">Iron</keyword>
<dbReference type="PROSITE" id="PS00764">
    <property type="entry name" value="ENDONUCLEASE_III_1"/>
    <property type="match status" value="1"/>
</dbReference>
<evidence type="ECO:0000313" key="16">
    <source>
        <dbReference type="EMBL" id="TXL65462.1"/>
    </source>
</evidence>
<evidence type="ECO:0000256" key="4">
    <source>
        <dbReference type="ARBA" id="ARBA00012045"/>
    </source>
</evidence>
<evidence type="ECO:0000256" key="1">
    <source>
        <dbReference type="ARBA" id="ARBA00000843"/>
    </source>
</evidence>
<dbReference type="AlphaFoldDB" id="A0A5C8NWL5"/>
<comment type="catalytic activity">
    <reaction evidence="1 14">
        <text>Hydrolyzes free adenine bases from 7,8-dihydro-8-oxoguanine:adenine mismatched double-stranded DNA, leaving an apurinic site.</text>
        <dbReference type="EC" id="3.2.2.31"/>
    </reaction>
</comment>
<dbReference type="RefSeq" id="WP_147704657.1">
    <property type="nucleotide sequence ID" value="NZ_VDUY01000004.1"/>
</dbReference>
<dbReference type="SUPFAM" id="SSF48150">
    <property type="entry name" value="DNA-glycosylase"/>
    <property type="match status" value="1"/>
</dbReference>
<evidence type="ECO:0000313" key="17">
    <source>
        <dbReference type="Proteomes" id="UP000321548"/>
    </source>
</evidence>
<dbReference type="InterPro" id="IPR029119">
    <property type="entry name" value="MutY_C"/>
</dbReference>
<name>A0A5C8NWL5_9BURK</name>
<dbReference type="PANTHER" id="PTHR42944">
    <property type="entry name" value="ADENINE DNA GLYCOSYLASE"/>
    <property type="match status" value="1"/>
</dbReference>